<reference evidence="2 3" key="1">
    <citation type="submission" date="2023-01" db="EMBL/GenBank/DDBJ databases">
        <title>Analysis of 21 Apiospora genomes using comparative genomics revels a genus with tremendous synthesis potential of carbohydrate active enzymes and secondary metabolites.</title>
        <authorList>
            <person name="Sorensen T."/>
        </authorList>
    </citation>
    <scope>NUCLEOTIDE SEQUENCE [LARGE SCALE GENOMIC DNA]</scope>
    <source>
        <strain evidence="2 3">CBS 117206</strain>
    </source>
</reference>
<keyword evidence="3" id="KW-1185">Reference proteome</keyword>
<protein>
    <submittedName>
        <fullName evidence="2">Uncharacterized protein</fullName>
    </submittedName>
</protein>
<sequence>MPSTLRRQTRATKETPQSRLQLFTKSVTVPTSLLLLSLTTDLLQFFQASLPAMVKEAWHNAIQSSRRTTATIISCPNDDHPDASVTLHLPYPINMSLPLQVTTRVVRDIDDAAAEERASVEGDWSNNDVSDRQADLPSTDWGANTWPPQQDTAPAADQFSDTSNQDQAFGNQDWSNQPPVDKQSHAAWNADPVPTADQCTVNPTDNSVSPPPHSPAQEVTAEEGFPPTTDLGATPGGWGDAVGGAIAFLVFGSQ</sequence>
<feature type="compositionally biased region" description="Polar residues" evidence="1">
    <location>
        <begin position="197"/>
        <end position="208"/>
    </location>
</feature>
<dbReference type="Proteomes" id="UP001392437">
    <property type="component" value="Unassembled WGS sequence"/>
</dbReference>
<gene>
    <name evidence="2" type="ORF">PG999_014326</name>
</gene>
<evidence type="ECO:0000313" key="2">
    <source>
        <dbReference type="EMBL" id="KAK8092739.1"/>
    </source>
</evidence>
<feature type="region of interest" description="Disordered" evidence="1">
    <location>
        <begin position="116"/>
        <end position="239"/>
    </location>
</feature>
<name>A0AAW0Q4L1_9PEZI</name>
<evidence type="ECO:0000256" key="1">
    <source>
        <dbReference type="SAM" id="MobiDB-lite"/>
    </source>
</evidence>
<organism evidence="2 3">
    <name type="scientific">Apiospora kogelbergensis</name>
    <dbReference type="NCBI Taxonomy" id="1337665"/>
    <lineage>
        <taxon>Eukaryota</taxon>
        <taxon>Fungi</taxon>
        <taxon>Dikarya</taxon>
        <taxon>Ascomycota</taxon>
        <taxon>Pezizomycotina</taxon>
        <taxon>Sordariomycetes</taxon>
        <taxon>Xylariomycetidae</taxon>
        <taxon>Amphisphaeriales</taxon>
        <taxon>Apiosporaceae</taxon>
        <taxon>Apiospora</taxon>
    </lineage>
</organism>
<evidence type="ECO:0000313" key="3">
    <source>
        <dbReference type="Proteomes" id="UP001392437"/>
    </source>
</evidence>
<proteinExistence type="predicted"/>
<accession>A0AAW0Q4L1</accession>
<comment type="caution">
    <text evidence="2">The sequence shown here is derived from an EMBL/GenBank/DDBJ whole genome shotgun (WGS) entry which is preliminary data.</text>
</comment>
<dbReference type="AlphaFoldDB" id="A0AAW0Q4L1"/>
<dbReference type="EMBL" id="JAQQWP010000012">
    <property type="protein sequence ID" value="KAK8092739.1"/>
    <property type="molecule type" value="Genomic_DNA"/>
</dbReference>
<feature type="compositionally biased region" description="Polar residues" evidence="1">
    <location>
        <begin position="159"/>
        <end position="178"/>
    </location>
</feature>